<reference evidence="8 9" key="1">
    <citation type="submission" date="2018-06" db="EMBL/GenBank/DDBJ databases">
        <title>Complete Genome Sequence of Desulfobacter hydrogenophilus (DSM3380).</title>
        <authorList>
            <person name="Marietou A."/>
            <person name="Schreiber L."/>
            <person name="Marshall I."/>
            <person name="Jorgensen B."/>
        </authorList>
    </citation>
    <scope>NUCLEOTIDE SEQUENCE [LARGE SCALE GENOMIC DNA]</scope>
    <source>
        <strain evidence="8 9">DSM 3380</strain>
    </source>
</reference>
<evidence type="ECO:0000256" key="3">
    <source>
        <dbReference type="ARBA" id="ARBA00022692"/>
    </source>
</evidence>
<gene>
    <name evidence="8" type="ORF">DO021_06125</name>
    <name evidence="7" type="ORF">EYB58_15935</name>
</gene>
<feature type="transmembrane region" description="Helical" evidence="6">
    <location>
        <begin position="132"/>
        <end position="150"/>
    </location>
</feature>
<evidence type="ECO:0000256" key="5">
    <source>
        <dbReference type="ARBA" id="ARBA00023136"/>
    </source>
</evidence>
<dbReference type="Proteomes" id="UP000248798">
    <property type="component" value="Unassembled WGS sequence"/>
</dbReference>
<feature type="transmembrane region" description="Helical" evidence="6">
    <location>
        <begin position="474"/>
        <end position="493"/>
    </location>
</feature>
<dbReference type="NCBIfam" id="TIGR00901">
    <property type="entry name" value="2A0125"/>
    <property type="match status" value="1"/>
</dbReference>
<feature type="transmembrane region" description="Helical" evidence="6">
    <location>
        <begin position="438"/>
        <end position="462"/>
    </location>
</feature>
<dbReference type="EMBL" id="QLNI01000010">
    <property type="protein sequence ID" value="RAM02798.1"/>
    <property type="molecule type" value="Genomic_DNA"/>
</dbReference>
<feature type="transmembrane region" description="Helical" evidence="6">
    <location>
        <begin position="213"/>
        <end position="231"/>
    </location>
</feature>
<dbReference type="GO" id="GO:0016020">
    <property type="term" value="C:membrane"/>
    <property type="evidence" value="ECO:0007669"/>
    <property type="project" value="UniProtKB-SubCell"/>
</dbReference>
<dbReference type="Pfam" id="PF13000">
    <property type="entry name" value="Acatn"/>
    <property type="match status" value="1"/>
</dbReference>
<dbReference type="InterPro" id="IPR036259">
    <property type="entry name" value="MFS_trans_sf"/>
</dbReference>
<feature type="transmembrane region" description="Helical" evidence="6">
    <location>
        <begin position="499"/>
        <end position="522"/>
    </location>
</feature>
<feature type="transmembrane region" description="Helical" evidence="6">
    <location>
        <begin position="107"/>
        <end position="126"/>
    </location>
</feature>
<keyword evidence="2" id="KW-0813">Transport</keyword>
<feature type="transmembrane region" description="Helical" evidence="6">
    <location>
        <begin position="171"/>
        <end position="193"/>
    </location>
</feature>
<keyword evidence="5 6" id="KW-0472">Membrane</keyword>
<reference evidence="7 10" key="2">
    <citation type="submission" date="2019-02" db="EMBL/GenBank/DDBJ databases">
        <title>Complete genome sequence of Desulfobacter hydrogenophilus AcRS1.</title>
        <authorList>
            <person name="Marietou A."/>
            <person name="Lund M.B."/>
            <person name="Marshall I.P.G."/>
            <person name="Schreiber L."/>
            <person name="Jorgensen B."/>
        </authorList>
    </citation>
    <scope>NUCLEOTIDE SEQUENCE [LARGE SCALE GENOMIC DNA]</scope>
    <source>
        <strain evidence="7 10">AcRS1</strain>
    </source>
</reference>
<dbReference type="GO" id="GO:0035348">
    <property type="term" value="P:acetyl-CoA transmembrane transport"/>
    <property type="evidence" value="ECO:0007669"/>
    <property type="project" value="InterPro"/>
</dbReference>
<dbReference type="GO" id="GO:0008521">
    <property type="term" value="F:acetyl-CoA transmembrane transporter activity"/>
    <property type="evidence" value="ECO:0007669"/>
    <property type="project" value="InterPro"/>
</dbReference>
<evidence type="ECO:0000256" key="2">
    <source>
        <dbReference type="ARBA" id="ARBA00022448"/>
    </source>
</evidence>
<comment type="subcellular location">
    <subcellularLocation>
        <location evidence="1">Membrane</location>
        <topology evidence="1">Multi-pass membrane protein</topology>
    </subcellularLocation>
</comment>
<dbReference type="PANTHER" id="PTHR12778">
    <property type="entry name" value="SOLUTE CARRIER FAMILY 33 ACETYL-COA TRANSPORTER -RELATED"/>
    <property type="match status" value="1"/>
</dbReference>
<organism evidence="8 9">
    <name type="scientific">Desulfobacter hydrogenophilus</name>
    <dbReference type="NCBI Taxonomy" id="2291"/>
    <lineage>
        <taxon>Bacteria</taxon>
        <taxon>Pseudomonadati</taxon>
        <taxon>Thermodesulfobacteriota</taxon>
        <taxon>Desulfobacteria</taxon>
        <taxon>Desulfobacterales</taxon>
        <taxon>Desulfobacteraceae</taxon>
        <taxon>Desulfobacter</taxon>
    </lineage>
</organism>
<dbReference type="AlphaFoldDB" id="A0A328FDV6"/>
<feature type="transmembrane region" description="Helical" evidence="6">
    <location>
        <begin position="35"/>
        <end position="56"/>
    </location>
</feature>
<sequence length="532" mass="58060">MLRNILFFLRFLDSSLQRFFPKTWETAKSFAHPRVVTMLFFGFSAGLPILLIFSSLSLWLREAGVERSAVTFFSWAALGYSFKFIWAPLVDQMPIPMMTRVLGRRRAWILLAQICIAGSIFAMSMIDPAKGQNYMVLMALAAVGLGFSSATQDIAIDAYRIESAGERLQALMASMYIAGYRIGMLAAGAGALFLAQIKGSSPGAYDYTAWRTAYQMMAGLMIIGMITVFVIKEPEVTAKDVNRGRITDHARFFILFLVSAVAFVGWFYFSSEIAATLKEQVVFIVKSPSAAGFIIATARLCAGIGVALIAARVMVALKVADMEMIRSAYIEPVSDFFSRYGASLAWLLLALIGLYRISDIVLGVISNVFYQDMGFSKIHIASIVKTFGLFMTIAGGFLGGTLSIQFGVMRILFAGALLSALTNLLFVLMAWTGPALPMLYLVISADNLAGGLAGAAFVAFLSSLTNVRFTAIQYAVFSSLMTLVPKVFSGYSGTMVDQLGYPVFFTVTAVMGIPVLILILICGTRLQVKDRR</sequence>
<dbReference type="Gene3D" id="1.20.1250.20">
    <property type="entry name" value="MFS general substrate transporter like domains"/>
    <property type="match status" value="2"/>
</dbReference>
<feature type="transmembrane region" description="Helical" evidence="6">
    <location>
        <begin position="378"/>
        <end position="399"/>
    </location>
</feature>
<dbReference type="SUPFAM" id="SSF103473">
    <property type="entry name" value="MFS general substrate transporter"/>
    <property type="match status" value="1"/>
</dbReference>
<keyword evidence="3 6" id="KW-0812">Transmembrane</keyword>
<keyword evidence="4 6" id="KW-1133">Transmembrane helix</keyword>
<evidence type="ECO:0000313" key="9">
    <source>
        <dbReference type="Proteomes" id="UP000248798"/>
    </source>
</evidence>
<dbReference type="OrthoDB" id="9787815at2"/>
<dbReference type="EMBL" id="CP036313">
    <property type="protein sequence ID" value="QBH14273.1"/>
    <property type="molecule type" value="Genomic_DNA"/>
</dbReference>
<feature type="transmembrane region" description="Helical" evidence="6">
    <location>
        <begin position="289"/>
        <end position="315"/>
    </location>
</feature>
<dbReference type="Proteomes" id="UP000293902">
    <property type="component" value="Chromosome"/>
</dbReference>
<feature type="transmembrane region" description="Helical" evidence="6">
    <location>
        <begin position="252"/>
        <end position="269"/>
    </location>
</feature>
<evidence type="ECO:0000313" key="8">
    <source>
        <dbReference type="EMBL" id="RAM02798.1"/>
    </source>
</evidence>
<name>A0A328FDV6_9BACT</name>
<evidence type="ECO:0000313" key="7">
    <source>
        <dbReference type="EMBL" id="QBH14273.1"/>
    </source>
</evidence>
<proteinExistence type="predicted"/>
<keyword evidence="10" id="KW-1185">Reference proteome</keyword>
<dbReference type="PANTHER" id="PTHR12778:SF10">
    <property type="entry name" value="MAJOR FACILITATOR SUPERFAMILY DOMAIN-CONTAINING PROTEIN 3"/>
    <property type="match status" value="1"/>
</dbReference>
<protein>
    <submittedName>
        <fullName evidence="8">MFS transporter</fullName>
    </submittedName>
</protein>
<dbReference type="RefSeq" id="WP_111954774.1">
    <property type="nucleotide sequence ID" value="NZ_CP036313.1"/>
</dbReference>
<feature type="transmembrane region" description="Helical" evidence="6">
    <location>
        <begin position="336"/>
        <end position="358"/>
    </location>
</feature>
<dbReference type="InterPro" id="IPR004752">
    <property type="entry name" value="AmpG_permease/AT-1"/>
</dbReference>
<feature type="transmembrane region" description="Helical" evidence="6">
    <location>
        <begin position="68"/>
        <end position="86"/>
    </location>
</feature>
<feature type="transmembrane region" description="Helical" evidence="6">
    <location>
        <begin position="411"/>
        <end position="432"/>
    </location>
</feature>
<accession>A0A328FDV6</accession>
<dbReference type="InterPro" id="IPR024371">
    <property type="entry name" value="AcetylCoA_trans_1-like"/>
</dbReference>
<evidence type="ECO:0000313" key="10">
    <source>
        <dbReference type="Proteomes" id="UP000293902"/>
    </source>
</evidence>
<evidence type="ECO:0000256" key="4">
    <source>
        <dbReference type="ARBA" id="ARBA00022989"/>
    </source>
</evidence>
<evidence type="ECO:0000256" key="1">
    <source>
        <dbReference type="ARBA" id="ARBA00004141"/>
    </source>
</evidence>
<evidence type="ECO:0000256" key="6">
    <source>
        <dbReference type="SAM" id="Phobius"/>
    </source>
</evidence>